<evidence type="ECO:0000256" key="6">
    <source>
        <dbReference type="ARBA" id="ARBA00022630"/>
    </source>
</evidence>
<keyword evidence="5" id="KW-0964">Secreted</keyword>
<name>A0A6P8E1E5_PUNGR</name>
<gene>
    <name evidence="16" type="primary">LOC116211281</name>
</gene>
<evidence type="ECO:0000256" key="10">
    <source>
        <dbReference type="ARBA" id="ARBA00023002"/>
    </source>
</evidence>
<dbReference type="PANTHER" id="PTHR32448">
    <property type="entry name" value="OS08G0158400 PROTEIN"/>
    <property type="match status" value="1"/>
</dbReference>
<organism evidence="15 16">
    <name type="scientific">Punica granatum</name>
    <name type="common">Pomegranate</name>
    <dbReference type="NCBI Taxonomy" id="22663"/>
    <lineage>
        <taxon>Eukaryota</taxon>
        <taxon>Viridiplantae</taxon>
        <taxon>Streptophyta</taxon>
        <taxon>Embryophyta</taxon>
        <taxon>Tracheophyta</taxon>
        <taxon>Spermatophyta</taxon>
        <taxon>Magnoliopsida</taxon>
        <taxon>eudicotyledons</taxon>
        <taxon>Gunneridae</taxon>
        <taxon>Pentapetalae</taxon>
        <taxon>rosids</taxon>
        <taxon>malvids</taxon>
        <taxon>Myrtales</taxon>
        <taxon>Lythraceae</taxon>
        <taxon>Punica</taxon>
    </lineage>
</organism>
<reference evidence="16" key="2">
    <citation type="submission" date="2025-08" db="UniProtKB">
        <authorList>
            <consortium name="RefSeq"/>
        </authorList>
    </citation>
    <scope>IDENTIFICATION</scope>
    <source>
        <tissue evidence="16">Leaf</tissue>
    </source>
</reference>
<comment type="cofactor">
    <cofactor evidence="1">
        <name>FAD</name>
        <dbReference type="ChEBI" id="CHEBI:57692"/>
    </cofactor>
</comment>
<feature type="domain" description="FAD-binding PCMH-type" evidence="14">
    <location>
        <begin position="80"/>
        <end position="256"/>
    </location>
</feature>
<keyword evidence="11" id="KW-1015">Disulfide bond</keyword>
<evidence type="ECO:0000256" key="8">
    <source>
        <dbReference type="ARBA" id="ARBA00022741"/>
    </source>
</evidence>
<evidence type="ECO:0000256" key="13">
    <source>
        <dbReference type="SAM" id="SignalP"/>
    </source>
</evidence>
<keyword evidence="6" id="KW-0285">Flavoprotein</keyword>
<dbReference type="Pfam" id="PF08031">
    <property type="entry name" value="BBE"/>
    <property type="match status" value="1"/>
</dbReference>
<proteinExistence type="inferred from homology"/>
<dbReference type="Gene3D" id="3.40.462.20">
    <property type="match status" value="1"/>
</dbReference>
<dbReference type="FunFam" id="3.30.43.10:FF:000004">
    <property type="entry name" value="Berberine bridge enzyme-like 15"/>
    <property type="match status" value="1"/>
</dbReference>
<evidence type="ECO:0000256" key="2">
    <source>
        <dbReference type="ARBA" id="ARBA00004191"/>
    </source>
</evidence>
<evidence type="ECO:0000256" key="4">
    <source>
        <dbReference type="ARBA" id="ARBA00022512"/>
    </source>
</evidence>
<reference evidence="15" key="1">
    <citation type="journal article" date="2020" name="Plant Biotechnol. J.">
        <title>The pomegranate (Punica granatum L.) draft genome dissects genetic divergence between soft- and hard-seeded cultivars.</title>
        <authorList>
            <person name="Luo X."/>
            <person name="Li H."/>
            <person name="Wu Z."/>
            <person name="Yao W."/>
            <person name="Zhao P."/>
            <person name="Cao D."/>
            <person name="Yu H."/>
            <person name="Li K."/>
            <person name="Poudel K."/>
            <person name="Zhao D."/>
            <person name="Zhang F."/>
            <person name="Xia X."/>
            <person name="Chen L."/>
            <person name="Wang Q."/>
            <person name="Jing D."/>
            <person name="Cao S."/>
        </authorList>
    </citation>
    <scope>NUCLEOTIDE SEQUENCE [LARGE SCALE GENOMIC DNA]</scope>
    <source>
        <strain evidence="15">cv. Tunisia</strain>
    </source>
</reference>
<evidence type="ECO:0000256" key="3">
    <source>
        <dbReference type="ARBA" id="ARBA00005466"/>
    </source>
</evidence>
<keyword evidence="10" id="KW-0560">Oxidoreductase</keyword>
<dbReference type="SUPFAM" id="SSF56176">
    <property type="entry name" value="FAD-binding/transporter-associated domain-like"/>
    <property type="match status" value="1"/>
</dbReference>
<dbReference type="InterPro" id="IPR016169">
    <property type="entry name" value="FAD-bd_PCMH_sub2"/>
</dbReference>
<dbReference type="Gene3D" id="3.30.465.10">
    <property type="match status" value="1"/>
</dbReference>
<dbReference type="GeneID" id="116211281"/>
<feature type="signal peptide" evidence="13">
    <location>
        <begin position="1"/>
        <end position="25"/>
    </location>
</feature>
<dbReference type="AlphaFoldDB" id="A0A6P8E1E5"/>
<dbReference type="InterPro" id="IPR036318">
    <property type="entry name" value="FAD-bd_PCMH-like_sf"/>
</dbReference>
<comment type="similarity">
    <text evidence="3">Belongs to the oxygen-dependent FAD-linked oxidoreductase family.</text>
</comment>
<keyword evidence="15" id="KW-1185">Reference proteome</keyword>
<dbReference type="OrthoDB" id="407275at2759"/>
<dbReference type="InterPro" id="IPR012951">
    <property type="entry name" value="BBE"/>
</dbReference>
<evidence type="ECO:0000313" key="15">
    <source>
        <dbReference type="Proteomes" id="UP000515151"/>
    </source>
</evidence>
<dbReference type="GO" id="GO:0016491">
    <property type="term" value="F:oxidoreductase activity"/>
    <property type="evidence" value="ECO:0007669"/>
    <property type="project" value="UniProtKB-KW"/>
</dbReference>
<dbReference type="InterPro" id="IPR016167">
    <property type="entry name" value="FAD-bd_PCMH_sub1"/>
</dbReference>
<dbReference type="InterPro" id="IPR006094">
    <property type="entry name" value="Oxid_FAD_bind_N"/>
</dbReference>
<evidence type="ECO:0000256" key="12">
    <source>
        <dbReference type="ARBA" id="ARBA00023180"/>
    </source>
</evidence>
<sequence>MASTTFTSLLCFCMVLEIFLSLVSGGSSASISSLQNDFVQCLNLNSDLPIPMSTFYTQKNSSFDSVLQSSAQNLRYLVTSVPKPALIFTPQTEAHVQSAVICSKQLGIHLRVRSGGHDYEGLSYVSMTETLFIMMDLANLRSVTVDIGDNSAWIQAGATIGEVYYRIAQKSKVHGFPAGLCTSLGIGGHITGGAYGSMMRKYGLGADNVMDARIVDANGRILDRAAMGEDLFWAIRGGGGASFGVILAWKIKLVPVPSIVTVFTITKSLEQGATKLVHRWQEIVDKLDEDLFIRVIIQPANKAGSSGGRTLTTSYNSLFLGTADRLLSIMEESFPELGLTKNDCMETSWIKSVLYIAGYPNGTPPEVLLQGKSLFKNYFKAKSDFVREPMTETGIDGLWKRLLEEDNPLMIWTPYGGMMSKISESQIAFPHRKGVVFMIQYLSIWSDGDKNPAKHMDWVRRLYNYMAPYVSKFPRETYVNYRDLDLGTNKNTSTSFIQASVWGAKYFKDNFDRLVQVKTKVDPDNFFRHEQSIPPLPLSLRATWTQSSS</sequence>
<keyword evidence="8" id="KW-0547">Nucleotide-binding</keyword>
<dbReference type="Gene3D" id="3.30.43.10">
    <property type="entry name" value="Uridine Diphospho-n-acetylenolpyruvylglucosamine Reductase, domain 2"/>
    <property type="match status" value="1"/>
</dbReference>
<evidence type="ECO:0000256" key="9">
    <source>
        <dbReference type="ARBA" id="ARBA00022827"/>
    </source>
</evidence>
<keyword evidence="4" id="KW-0134">Cell wall</keyword>
<evidence type="ECO:0000313" key="16">
    <source>
        <dbReference type="RefSeq" id="XP_031401450.1"/>
    </source>
</evidence>
<evidence type="ECO:0000256" key="11">
    <source>
        <dbReference type="ARBA" id="ARBA00023157"/>
    </source>
</evidence>
<dbReference type="PROSITE" id="PS51387">
    <property type="entry name" value="FAD_PCMH"/>
    <property type="match status" value="1"/>
</dbReference>
<dbReference type="RefSeq" id="XP_031401450.1">
    <property type="nucleotide sequence ID" value="XM_031545590.1"/>
</dbReference>
<evidence type="ECO:0000256" key="5">
    <source>
        <dbReference type="ARBA" id="ARBA00022525"/>
    </source>
</evidence>
<dbReference type="InterPro" id="IPR016166">
    <property type="entry name" value="FAD-bd_PCMH"/>
</dbReference>
<evidence type="ECO:0000256" key="7">
    <source>
        <dbReference type="ARBA" id="ARBA00022729"/>
    </source>
</evidence>
<evidence type="ECO:0000256" key="1">
    <source>
        <dbReference type="ARBA" id="ARBA00001974"/>
    </source>
</evidence>
<protein>
    <submittedName>
        <fullName evidence="16">Berberine bridge enzyme-like 13 isoform X1</fullName>
    </submittedName>
</protein>
<feature type="chain" id="PRO_5027877664" evidence="13">
    <location>
        <begin position="26"/>
        <end position="549"/>
    </location>
</feature>
<dbReference type="Pfam" id="PF01565">
    <property type="entry name" value="FAD_binding_4"/>
    <property type="match status" value="1"/>
</dbReference>
<accession>A0A6P8E1E5</accession>
<comment type="subcellular location">
    <subcellularLocation>
        <location evidence="2">Secreted</location>
        <location evidence="2">Cell wall</location>
    </subcellularLocation>
</comment>
<keyword evidence="9" id="KW-0274">FAD</keyword>
<dbReference type="GO" id="GO:0071949">
    <property type="term" value="F:FAD binding"/>
    <property type="evidence" value="ECO:0007669"/>
    <property type="project" value="InterPro"/>
</dbReference>
<keyword evidence="7 13" id="KW-0732">Signal</keyword>
<evidence type="ECO:0000259" key="14">
    <source>
        <dbReference type="PROSITE" id="PS51387"/>
    </source>
</evidence>
<keyword evidence="12" id="KW-0325">Glycoprotein</keyword>
<dbReference type="Proteomes" id="UP000515151">
    <property type="component" value="Chromosome 6"/>
</dbReference>